<dbReference type="Proteomes" id="UP000571183">
    <property type="component" value="Unassembled WGS sequence"/>
</dbReference>
<feature type="transmembrane region" description="Helical" evidence="1">
    <location>
        <begin position="77"/>
        <end position="97"/>
    </location>
</feature>
<dbReference type="EMBL" id="JACIFD010000008">
    <property type="protein sequence ID" value="MBB4071646.1"/>
    <property type="molecule type" value="Genomic_DNA"/>
</dbReference>
<name>A0A840DR50_9MICO</name>
<proteinExistence type="predicted"/>
<keyword evidence="3" id="KW-1185">Reference proteome</keyword>
<reference evidence="2" key="1">
    <citation type="submission" date="2020-08" db="EMBL/GenBank/DDBJ databases">
        <title>Sequencing the genomes of 1000 actinobacteria strains.</title>
        <authorList>
            <person name="Klenk H.-P."/>
        </authorList>
    </citation>
    <scope>NUCLEOTIDE SEQUENCE [LARGE SCALE GENOMIC DNA]</scope>
    <source>
        <strain evidence="2">DSM 27064</strain>
    </source>
</reference>
<gene>
    <name evidence="2" type="ORF">F5897_000958</name>
</gene>
<feature type="transmembrane region" description="Helical" evidence="1">
    <location>
        <begin position="42"/>
        <end position="65"/>
    </location>
</feature>
<dbReference type="RefSeq" id="WP_124824187.1">
    <property type="nucleotide sequence ID" value="NZ_JACIFD010000008.1"/>
</dbReference>
<keyword evidence="1" id="KW-0812">Transmembrane</keyword>
<keyword evidence="1" id="KW-1133">Transmembrane helix</keyword>
<dbReference type="AlphaFoldDB" id="A0A840DR50"/>
<evidence type="ECO:0000313" key="3">
    <source>
        <dbReference type="Proteomes" id="UP000571183"/>
    </source>
</evidence>
<accession>A0A840DR50</accession>
<evidence type="ECO:0000256" key="1">
    <source>
        <dbReference type="SAM" id="Phobius"/>
    </source>
</evidence>
<protein>
    <submittedName>
        <fullName evidence="2">Uncharacterized protein</fullName>
    </submittedName>
</protein>
<keyword evidence="1" id="KW-0472">Membrane</keyword>
<sequence length="104" mass="11201">MFAAVRWIINILLLLLLVFAALSALGNMIGLPQQIASLGSAVSAIGWFWLVTPVLLPLLLGAAALVGSRKRPGLRPLLLLLAVALTALWQLEILYLIPPGTYFQ</sequence>
<organism evidence="2 3">
    <name type="scientific">Canibacter oris</name>
    <dbReference type="NCBI Taxonomy" id="1365628"/>
    <lineage>
        <taxon>Bacteria</taxon>
        <taxon>Bacillati</taxon>
        <taxon>Actinomycetota</taxon>
        <taxon>Actinomycetes</taxon>
        <taxon>Micrococcales</taxon>
        <taxon>Microbacteriaceae</taxon>
        <taxon>Canibacter</taxon>
    </lineage>
</organism>
<comment type="caution">
    <text evidence="2">The sequence shown here is derived from an EMBL/GenBank/DDBJ whole genome shotgun (WGS) entry which is preliminary data.</text>
</comment>
<evidence type="ECO:0000313" key="2">
    <source>
        <dbReference type="EMBL" id="MBB4071646.1"/>
    </source>
</evidence>